<evidence type="ECO:0000313" key="2">
    <source>
        <dbReference type="EMBL" id="KAK3012917.1"/>
    </source>
</evidence>
<gene>
    <name evidence="2" type="ORF">RJ639_009674</name>
</gene>
<dbReference type="InterPro" id="IPR010021">
    <property type="entry name" value="PGPP1/Gep4"/>
</dbReference>
<dbReference type="Gene3D" id="3.40.50.1000">
    <property type="entry name" value="HAD superfamily/HAD-like"/>
    <property type="match status" value="1"/>
</dbReference>
<evidence type="ECO:0008006" key="4">
    <source>
        <dbReference type="Google" id="ProtNLM"/>
    </source>
</evidence>
<dbReference type="NCBIfam" id="TIGR01668">
    <property type="entry name" value="YqeG_hyp_ppase"/>
    <property type="match status" value="1"/>
</dbReference>
<dbReference type="Pfam" id="PF09419">
    <property type="entry name" value="PGP_phosphatase"/>
    <property type="match status" value="1"/>
</dbReference>
<dbReference type="EMBL" id="JAVXUP010001337">
    <property type="protein sequence ID" value="KAK3012917.1"/>
    <property type="molecule type" value="Genomic_DNA"/>
</dbReference>
<feature type="region of interest" description="Disordered" evidence="1">
    <location>
        <begin position="53"/>
        <end position="85"/>
    </location>
</feature>
<dbReference type="FunFam" id="3.40.50.1000:FF:000148">
    <property type="entry name" value="Haloacid dehalogenase superfamily protein"/>
    <property type="match status" value="1"/>
</dbReference>
<reference evidence="2" key="1">
    <citation type="submission" date="2022-12" db="EMBL/GenBank/DDBJ databases">
        <title>Draft genome assemblies for two species of Escallonia (Escalloniales).</title>
        <authorList>
            <person name="Chanderbali A."/>
            <person name="Dervinis C."/>
            <person name="Anghel I."/>
            <person name="Soltis D."/>
            <person name="Soltis P."/>
            <person name="Zapata F."/>
        </authorList>
    </citation>
    <scope>NUCLEOTIDE SEQUENCE</scope>
    <source>
        <strain evidence="2">UCBG64.0493</strain>
        <tissue evidence="2">Leaf</tissue>
    </source>
</reference>
<dbReference type="NCBIfam" id="TIGR01662">
    <property type="entry name" value="HAD-SF-IIIA"/>
    <property type="match status" value="1"/>
</dbReference>
<dbReference type="GO" id="GO:0005737">
    <property type="term" value="C:cytoplasm"/>
    <property type="evidence" value="ECO:0007669"/>
    <property type="project" value="TreeGrafter"/>
</dbReference>
<dbReference type="PANTHER" id="PTHR19288">
    <property type="entry name" value="4-NITROPHENYLPHOSPHATASE-RELATED"/>
    <property type="match status" value="1"/>
</dbReference>
<dbReference type="AlphaFoldDB" id="A0AA89AS00"/>
<dbReference type="SUPFAM" id="SSF56784">
    <property type="entry name" value="HAD-like"/>
    <property type="match status" value="1"/>
</dbReference>
<keyword evidence="3" id="KW-1185">Reference proteome</keyword>
<accession>A0AA89AS00</accession>
<comment type="caution">
    <text evidence="2">The sequence shown here is derived from an EMBL/GenBank/DDBJ whole genome shotgun (WGS) entry which is preliminary data.</text>
</comment>
<dbReference type="Proteomes" id="UP001188597">
    <property type="component" value="Unassembled WGS sequence"/>
</dbReference>
<evidence type="ECO:0000256" key="1">
    <source>
        <dbReference type="SAM" id="MobiDB-lite"/>
    </source>
</evidence>
<dbReference type="InterPro" id="IPR027706">
    <property type="entry name" value="PGP_Pase"/>
</dbReference>
<feature type="compositionally biased region" description="Polar residues" evidence="1">
    <location>
        <begin position="53"/>
        <end position="65"/>
    </location>
</feature>
<dbReference type="GO" id="GO:0008962">
    <property type="term" value="F:phosphatidylglycerophosphatase activity"/>
    <property type="evidence" value="ECO:0007669"/>
    <property type="project" value="InterPro"/>
</dbReference>
<organism evidence="2 3">
    <name type="scientific">Escallonia herrerae</name>
    <dbReference type="NCBI Taxonomy" id="1293975"/>
    <lineage>
        <taxon>Eukaryota</taxon>
        <taxon>Viridiplantae</taxon>
        <taxon>Streptophyta</taxon>
        <taxon>Embryophyta</taxon>
        <taxon>Tracheophyta</taxon>
        <taxon>Spermatophyta</taxon>
        <taxon>Magnoliopsida</taxon>
        <taxon>eudicotyledons</taxon>
        <taxon>Gunneridae</taxon>
        <taxon>Pentapetalae</taxon>
        <taxon>asterids</taxon>
        <taxon>campanulids</taxon>
        <taxon>Escalloniales</taxon>
        <taxon>Escalloniaceae</taxon>
        <taxon>Escallonia</taxon>
    </lineage>
</organism>
<dbReference type="InterPro" id="IPR036412">
    <property type="entry name" value="HAD-like_sf"/>
</dbReference>
<dbReference type="PANTHER" id="PTHR19288:SF25">
    <property type="entry name" value="PHOSPHATIDYLGLYCEROPHOSPHATASE GEP4, MITOCHONDRIAL"/>
    <property type="match status" value="1"/>
</dbReference>
<evidence type="ECO:0000313" key="3">
    <source>
        <dbReference type="Proteomes" id="UP001188597"/>
    </source>
</evidence>
<sequence length="354" mass="39812">MLEMQSTSIAPWHVCYYPIPNRFQFHHLHLSKKNTNSTISTCYQSLTIQTHSPNTSSLSHTNSCSKEQEKASNDDDDDDNNKNNASYLRQNDAFMKQLYSSIETSKTQNPKIPNKKGKGEPESAVISTSMWWAKLKAAVGQNINLEGLACAASVVTRDKHLVLPHVFVPDIRHIDWAVLRREGFQGVVFDKDNTITVPYSLALWSPLDSSVERCKSVFGNNIAVFSNSAGLLEYDPDGRKARALEYAVGIRVIRHKLKKPAGAAEEIERHFGCESSKLIMVGDRPFTDIVFGNRNGFLTVLTEPLSLAEEPFIVKQVRKLEVALVKRWSKKGFKPTSHRLLPDTMQCVKDPQLL</sequence>
<protein>
    <recommendedName>
        <fullName evidence="4">Mitochondrial PGP phosphatase</fullName>
    </recommendedName>
</protein>
<dbReference type="InterPro" id="IPR023214">
    <property type="entry name" value="HAD_sf"/>
</dbReference>
<dbReference type="InterPro" id="IPR006549">
    <property type="entry name" value="HAD-SF_hydro_IIIA"/>
</dbReference>
<proteinExistence type="predicted"/>
<name>A0AA89AS00_9ASTE</name>